<dbReference type="CDD" id="cd00201">
    <property type="entry name" value="WW"/>
    <property type="match status" value="1"/>
</dbReference>
<dbReference type="PROSITE" id="PS50020">
    <property type="entry name" value="WW_DOMAIN_2"/>
    <property type="match status" value="1"/>
</dbReference>
<accession>A0ABR3Y4W2</accession>
<feature type="compositionally biased region" description="Low complexity" evidence="1">
    <location>
        <begin position="184"/>
        <end position="196"/>
    </location>
</feature>
<feature type="compositionally biased region" description="Gly residues" evidence="1">
    <location>
        <begin position="297"/>
        <end position="307"/>
    </location>
</feature>
<dbReference type="SUPFAM" id="SSF51045">
    <property type="entry name" value="WW domain"/>
    <property type="match status" value="1"/>
</dbReference>
<organism evidence="3 4">
    <name type="scientific">Phialemonium thermophilum</name>
    <dbReference type="NCBI Taxonomy" id="223376"/>
    <lineage>
        <taxon>Eukaryota</taxon>
        <taxon>Fungi</taxon>
        <taxon>Dikarya</taxon>
        <taxon>Ascomycota</taxon>
        <taxon>Pezizomycotina</taxon>
        <taxon>Sordariomycetes</taxon>
        <taxon>Sordariomycetidae</taxon>
        <taxon>Cephalothecales</taxon>
        <taxon>Cephalothecaceae</taxon>
        <taxon>Phialemonium</taxon>
    </lineage>
</organism>
<dbReference type="InterPro" id="IPR036020">
    <property type="entry name" value="WW_dom_sf"/>
</dbReference>
<sequence>MSDFEAPPGPPPPKVPEGWVARWNDQYKEWFYVNTFTKKSQWEKPTAPARPPDDEAPPGPPPSYSPGAGPTPNDTKKNPYADNSHDRSSGGPSSIEDEDAKLARQLQAEEDARARAHGGLGSGAASSYASTPVPGDSPYPNQLPPRPGSESNDKSRGLLGKIFGKNKQSGSAPYSQSAAYPTQGYGASSPYSAPPAGYSPPPPGPAYGGYAPPNPYGGYPPQPGYGGYPPQGGYYAAPQQAYGRPAKSGGGMGAMGGAALGLGAGLIGGALITDAIEDGQHDAYQEGYQDGADDGGGDFGGDGGGDF</sequence>
<feature type="compositionally biased region" description="Basic and acidic residues" evidence="1">
    <location>
        <begin position="74"/>
        <end position="88"/>
    </location>
</feature>
<keyword evidence="4" id="KW-1185">Reference proteome</keyword>
<dbReference type="Pfam" id="PF00397">
    <property type="entry name" value="WW"/>
    <property type="match status" value="1"/>
</dbReference>
<feature type="compositionally biased region" description="Polar residues" evidence="1">
    <location>
        <begin position="166"/>
        <end position="180"/>
    </location>
</feature>
<dbReference type="EMBL" id="JAZHXJ010000009">
    <property type="protein sequence ID" value="KAL1883064.1"/>
    <property type="molecule type" value="Genomic_DNA"/>
</dbReference>
<feature type="region of interest" description="Disordered" evidence="1">
    <location>
        <begin position="281"/>
        <end position="307"/>
    </location>
</feature>
<evidence type="ECO:0000313" key="4">
    <source>
        <dbReference type="Proteomes" id="UP001586593"/>
    </source>
</evidence>
<evidence type="ECO:0000256" key="1">
    <source>
        <dbReference type="SAM" id="MobiDB-lite"/>
    </source>
</evidence>
<feature type="domain" description="WW" evidence="2">
    <location>
        <begin position="13"/>
        <end position="47"/>
    </location>
</feature>
<feature type="region of interest" description="Disordered" evidence="1">
    <location>
        <begin position="38"/>
        <end position="224"/>
    </location>
</feature>
<dbReference type="InterPro" id="IPR001202">
    <property type="entry name" value="WW_dom"/>
</dbReference>
<reference evidence="3 4" key="1">
    <citation type="journal article" date="2024" name="Commun. Biol.">
        <title>Comparative genomic analysis of thermophilic fungi reveals convergent evolutionary adaptations and gene losses.</title>
        <authorList>
            <person name="Steindorff A.S."/>
            <person name="Aguilar-Pontes M.V."/>
            <person name="Robinson A.J."/>
            <person name="Andreopoulos B."/>
            <person name="LaButti K."/>
            <person name="Kuo A."/>
            <person name="Mondo S."/>
            <person name="Riley R."/>
            <person name="Otillar R."/>
            <person name="Haridas S."/>
            <person name="Lipzen A."/>
            <person name="Grimwood J."/>
            <person name="Schmutz J."/>
            <person name="Clum A."/>
            <person name="Reid I.D."/>
            <person name="Moisan M.C."/>
            <person name="Butler G."/>
            <person name="Nguyen T.T.M."/>
            <person name="Dewar K."/>
            <person name="Conant G."/>
            <person name="Drula E."/>
            <person name="Henrissat B."/>
            <person name="Hansel C."/>
            <person name="Singer S."/>
            <person name="Hutchinson M.I."/>
            <person name="de Vries R.P."/>
            <person name="Natvig D.O."/>
            <person name="Powell A.J."/>
            <person name="Tsang A."/>
            <person name="Grigoriev I.V."/>
        </authorList>
    </citation>
    <scope>NUCLEOTIDE SEQUENCE [LARGE SCALE GENOMIC DNA]</scope>
    <source>
        <strain evidence="3 4">ATCC 24622</strain>
    </source>
</reference>
<name>A0ABR3Y4W2_9PEZI</name>
<feature type="compositionally biased region" description="Pro residues" evidence="1">
    <location>
        <begin position="135"/>
        <end position="147"/>
    </location>
</feature>
<dbReference type="PROSITE" id="PS01159">
    <property type="entry name" value="WW_DOMAIN_1"/>
    <property type="match status" value="1"/>
</dbReference>
<comment type="caution">
    <text evidence="3">The sequence shown here is derived from an EMBL/GenBank/DDBJ whole genome shotgun (WGS) entry which is preliminary data.</text>
</comment>
<feature type="compositionally biased region" description="Pro residues" evidence="1">
    <location>
        <begin position="212"/>
        <end position="223"/>
    </location>
</feature>
<evidence type="ECO:0000313" key="3">
    <source>
        <dbReference type="EMBL" id="KAL1883064.1"/>
    </source>
</evidence>
<evidence type="ECO:0000259" key="2">
    <source>
        <dbReference type="PROSITE" id="PS50020"/>
    </source>
</evidence>
<gene>
    <name evidence="3" type="ORF">VTK73DRAFT_9990</name>
</gene>
<proteinExistence type="predicted"/>
<dbReference type="Proteomes" id="UP001586593">
    <property type="component" value="Unassembled WGS sequence"/>
</dbReference>
<dbReference type="SMART" id="SM00456">
    <property type="entry name" value="WW"/>
    <property type="match status" value="1"/>
</dbReference>
<dbReference type="Gene3D" id="2.20.70.10">
    <property type="match status" value="1"/>
</dbReference>
<protein>
    <recommendedName>
        <fullName evidence="2">WW domain-containing protein</fullName>
    </recommendedName>
</protein>